<dbReference type="InterPro" id="IPR046866">
    <property type="entry name" value="FapA_N"/>
</dbReference>
<dbReference type="Pfam" id="PF03961">
    <property type="entry name" value="FapA"/>
    <property type="match status" value="1"/>
</dbReference>
<evidence type="ECO:0000313" key="2">
    <source>
        <dbReference type="EMBL" id="TKJ42192.1"/>
    </source>
</evidence>
<proteinExistence type="predicted"/>
<organism evidence="2 3">
    <name type="scientific">candidate division LCP-89 bacterium B3_LCP</name>
    <dbReference type="NCBI Taxonomy" id="2012998"/>
    <lineage>
        <taxon>Bacteria</taxon>
        <taxon>Pseudomonadati</taxon>
        <taxon>Bacteria division LCP-89</taxon>
    </lineage>
</organism>
<dbReference type="SUPFAM" id="SSF63848">
    <property type="entry name" value="Cell-division inhibitor MinC, C-terminal domain"/>
    <property type="match status" value="1"/>
</dbReference>
<dbReference type="InterPro" id="IPR016098">
    <property type="entry name" value="CAP/MinC_C"/>
</dbReference>
<dbReference type="PANTHER" id="PTHR38032">
    <property type="entry name" value="POLYMERASE-RELATED"/>
    <property type="match status" value="1"/>
</dbReference>
<dbReference type="EMBL" id="NJBN01000001">
    <property type="protein sequence ID" value="TKJ42192.1"/>
    <property type="molecule type" value="Genomic_DNA"/>
</dbReference>
<evidence type="ECO:0000313" key="3">
    <source>
        <dbReference type="Proteomes" id="UP000319619"/>
    </source>
</evidence>
<dbReference type="Pfam" id="PF20250">
    <property type="entry name" value="FapA_N"/>
    <property type="match status" value="1"/>
</dbReference>
<dbReference type="InterPro" id="IPR046865">
    <property type="entry name" value="FapA_b_solenoid"/>
</dbReference>
<dbReference type="InterPro" id="IPR036145">
    <property type="entry name" value="MinC_C_sf"/>
</dbReference>
<name>A0A532V4X7_UNCL8</name>
<dbReference type="PANTHER" id="PTHR38032:SF1">
    <property type="entry name" value="RNA-BINDING PROTEIN KHPB N-TERMINAL DOMAIN-CONTAINING PROTEIN"/>
    <property type="match status" value="1"/>
</dbReference>
<gene>
    <name evidence="2" type="ORF">CEE37_00505</name>
</gene>
<dbReference type="Gene3D" id="2.160.20.70">
    <property type="match status" value="1"/>
</dbReference>
<protein>
    <recommendedName>
        <fullName evidence="1">Flagellar Assembly Protein A N-terminal region domain-containing protein</fullName>
    </recommendedName>
</protein>
<dbReference type="Proteomes" id="UP000319619">
    <property type="component" value="Unassembled WGS sequence"/>
</dbReference>
<accession>A0A532V4X7</accession>
<feature type="domain" description="Flagellar Assembly Protein A N-terminal region" evidence="1">
    <location>
        <begin position="116"/>
        <end position="274"/>
    </location>
</feature>
<dbReference type="GO" id="GO:0000902">
    <property type="term" value="P:cell morphogenesis"/>
    <property type="evidence" value="ECO:0007669"/>
    <property type="project" value="InterPro"/>
</dbReference>
<evidence type="ECO:0000259" key="1">
    <source>
        <dbReference type="Pfam" id="PF20250"/>
    </source>
</evidence>
<dbReference type="AlphaFoldDB" id="A0A532V4X7"/>
<dbReference type="InterPro" id="IPR005646">
    <property type="entry name" value="FapA"/>
</dbReference>
<comment type="caution">
    <text evidence="2">The sequence shown here is derived from an EMBL/GenBank/DDBJ whole genome shotgun (WGS) entry which is preliminary data.</text>
</comment>
<sequence>MAIDEEQVVISKTIKKQDIEITAEKENLWSVQIAFPSLSVTEKEMLARTRDAKRIIARNFNVPLELLELREVIDKAPRPEGLSIHISIGRIEMGRGKPRVRLIPLGTASGSVFPDMIAELDFYYLDESDTPITMDRLRTELVNKGVSLEMCNYSVMQRTIETVHERKSLVTKLEVARGSLPEEGRDASLIYSFCTDSGGLGVLEGLRALKKVREKNVLCEKAPARNGTVAGRNVSGENIPALQGMDFQLVAGSGVKLSDDGNTLSALRTGLAILNRTVEEVDTPGGKRTVTTSIEVSVKQLVKMNAEEIGDLVLDDSVDINGTLKEGKTVSTPGEVIVNGDVEEGVILHAGADITIHGQIKGGEITSECSVFSKSDAQNSTITAASDVNIKGDVVNSAISGRKVKMGDVSGSNIEVGYKVCFNRISDDEGGQKTEICVGRDSFYNKKLEANQEYIDNMSANLQHIGELFGEDVTARFNPSNIRTLLFDHLKRLRRRGLVNMNNELVKSFKKLLEAIKPIKNSIVNRAEVIDNLQKEASAESLNRPVIVARMGVKDPFEININGKKTTIEATDDGTAISINGDGDIIIHKLRPPSRREVNLESVDADQEKPT</sequence>
<reference evidence="2 3" key="1">
    <citation type="submission" date="2017-06" db="EMBL/GenBank/DDBJ databases">
        <title>Novel microbial phyla capable of carbon fixation and sulfur reduction in deep-sea sediments.</title>
        <authorList>
            <person name="Huang J."/>
            <person name="Baker B."/>
            <person name="Wang Y."/>
        </authorList>
    </citation>
    <scope>NUCLEOTIDE SEQUENCE [LARGE SCALE GENOMIC DNA]</scope>
    <source>
        <strain evidence="2">B3_LCP</strain>
    </source>
</reference>